<dbReference type="AlphaFoldDB" id="A0A2I8VGP7"/>
<dbReference type="KEGG" id="srub:C2R22_05055"/>
<sequence>MIDSVRRFVRSVRRFARHSRTRQRLLASAYLLLLVTHGMLAVPFVPVGSVQSAVGRASRFLADPDSTATRDDVTWSINVLSPYLPASVTCLRRAIVAQAMLASHGYPARVRIGVRKAGSEFRAHAWVEHEGRVLLGDLDDLSQYTPLPTDETGLRRRTVL</sequence>
<accession>A0A2I8VGP7</accession>
<name>A0A2I8VGP7_9EURY</name>
<dbReference type="EMBL" id="CP026309">
    <property type="protein sequence ID" value="AUV81106.1"/>
    <property type="molecule type" value="Genomic_DNA"/>
</dbReference>
<dbReference type="Pfam" id="PF13471">
    <property type="entry name" value="Transglut_core3"/>
    <property type="match status" value="1"/>
</dbReference>
<evidence type="ECO:0000313" key="2">
    <source>
        <dbReference type="EMBL" id="AUV81106.1"/>
    </source>
</evidence>
<gene>
    <name evidence="2" type="ORF">C2R22_05055</name>
</gene>
<dbReference type="OrthoDB" id="239060at2157"/>
<dbReference type="Proteomes" id="UP000236584">
    <property type="component" value="Chromosome"/>
</dbReference>
<evidence type="ECO:0000313" key="3">
    <source>
        <dbReference type="Proteomes" id="UP000236584"/>
    </source>
</evidence>
<reference evidence="2 3" key="1">
    <citation type="submission" date="2018-01" db="EMBL/GenBank/DDBJ databases">
        <title>Complete genome sequence of Salinigranum rubrum GX10T, an extremely halophilic archaeon isolated from a marine solar saltern.</title>
        <authorList>
            <person name="Han S."/>
        </authorList>
    </citation>
    <scope>NUCLEOTIDE SEQUENCE [LARGE SCALE GENOMIC DNA]</scope>
    <source>
        <strain evidence="2 3">GX10</strain>
    </source>
</reference>
<evidence type="ECO:0000259" key="1">
    <source>
        <dbReference type="Pfam" id="PF13471"/>
    </source>
</evidence>
<proteinExistence type="predicted"/>
<dbReference type="InterPro" id="IPR032708">
    <property type="entry name" value="McjB_C"/>
</dbReference>
<feature type="domain" description="Microcin J25-processing protein McjB C-terminal" evidence="1">
    <location>
        <begin position="54"/>
        <end position="148"/>
    </location>
</feature>
<dbReference type="InterPro" id="IPR053521">
    <property type="entry name" value="McjB-like"/>
</dbReference>
<dbReference type="RefSeq" id="WP_103424794.1">
    <property type="nucleotide sequence ID" value="NZ_CP026309.1"/>
</dbReference>
<organism evidence="2 3">
    <name type="scientific">Salinigranum rubrum</name>
    <dbReference type="NCBI Taxonomy" id="755307"/>
    <lineage>
        <taxon>Archaea</taxon>
        <taxon>Methanobacteriati</taxon>
        <taxon>Methanobacteriota</taxon>
        <taxon>Stenosarchaea group</taxon>
        <taxon>Halobacteria</taxon>
        <taxon>Halobacteriales</taxon>
        <taxon>Haloferacaceae</taxon>
        <taxon>Salinigranum</taxon>
    </lineage>
</organism>
<dbReference type="GeneID" id="35591435"/>
<keyword evidence="3" id="KW-1185">Reference proteome</keyword>
<protein>
    <recommendedName>
        <fullName evidence="1">Microcin J25-processing protein McjB C-terminal domain-containing protein</fullName>
    </recommendedName>
</protein>
<dbReference type="NCBIfam" id="NF033537">
    <property type="entry name" value="lasso_biosyn_B2"/>
    <property type="match status" value="1"/>
</dbReference>